<protein>
    <recommendedName>
        <fullName evidence="1">C2H2-type domain-containing protein</fullName>
    </recommendedName>
</protein>
<reference evidence="2" key="1">
    <citation type="submission" date="2021-04" db="EMBL/GenBank/DDBJ databases">
        <authorList>
            <person name="Chebbi M.A.C M."/>
        </authorList>
    </citation>
    <scope>NUCLEOTIDE SEQUENCE</scope>
</reference>
<gene>
    <name evidence="2" type="ORF">HICCMSTLAB_LOCUS6509</name>
</gene>
<sequence length="91" mass="10046">MATCKAPEMTYTCEICGLEGFNDEEMRSHMVLYHLQGAASCPFCDLGEISPAEMLVHVNSAHLDYLTPSTSATKISYINEEITSATKIVRQ</sequence>
<evidence type="ECO:0000313" key="3">
    <source>
        <dbReference type="Proteomes" id="UP000786811"/>
    </source>
</evidence>
<dbReference type="AlphaFoldDB" id="A0A8J2HFA0"/>
<dbReference type="EMBL" id="CAJNRD030001120">
    <property type="protein sequence ID" value="CAG5092992.1"/>
    <property type="molecule type" value="Genomic_DNA"/>
</dbReference>
<comment type="caution">
    <text evidence="2">The sequence shown here is derived from an EMBL/GenBank/DDBJ whole genome shotgun (WGS) entry which is preliminary data.</text>
</comment>
<feature type="domain" description="C2H2-type" evidence="1">
    <location>
        <begin position="39"/>
        <end position="62"/>
    </location>
</feature>
<dbReference type="InterPro" id="IPR013087">
    <property type="entry name" value="Znf_C2H2_type"/>
</dbReference>
<organism evidence="2 3">
    <name type="scientific">Cotesia congregata</name>
    <name type="common">Parasitoid wasp</name>
    <name type="synonym">Apanteles congregatus</name>
    <dbReference type="NCBI Taxonomy" id="51543"/>
    <lineage>
        <taxon>Eukaryota</taxon>
        <taxon>Metazoa</taxon>
        <taxon>Ecdysozoa</taxon>
        <taxon>Arthropoda</taxon>
        <taxon>Hexapoda</taxon>
        <taxon>Insecta</taxon>
        <taxon>Pterygota</taxon>
        <taxon>Neoptera</taxon>
        <taxon>Endopterygota</taxon>
        <taxon>Hymenoptera</taxon>
        <taxon>Apocrita</taxon>
        <taxon>Ichneumonoidea</taxon>
        <taxon>Braconidae</taxon>
        <taxon>Microgastrinae</taxon>
        <taxon>Cotesia</taxon>
    </lineage>
</organism>
<dbReference type="SMART" id="SM00355">
    <property type="entry name" value="ZnF_C2H2"/>
    <property type="match status" value="2"/>
</dbReference>
<proteinExistence type="predicted"/>
<accession>A0A8J2HFA0</accession>
<dbReference type="OrthoDB" id="288987at2759"/>
<feature type="domain" description="C2H2-type" evidence="1">
    <location>
        <begin position="11"/>
        <end position="34"/>
    </location>
</feature>
<keyword evidence="3" id="KW-1185">Reference proteome</keyword>
<evidence type="ECO:0000313" key="2">
    <source>
        <dbReference type="EMBL" id="CAG5092992.1"/>
    </source>
</evidence>
<evidence type="ECO:0000259" key="1">
    <source>
        <dbReference type="SMART" id="SM00355"/>
    </source>
</evidence>
<dbReference type="Proteomes" id="UP000786811">
    <property type="component" value="Unassembled WGS sequence"/>
</dbReference>
<name>A0A8J2HFA0_COTCN</name>